<dbReference type="EMBL" id="CAJMWS010000389">
    <property type="protein sequence ID" value="CAE6440371.1"/>
    <property type="molecule type" value="Genomic_DNA"/>
</dbReference>
<accession>A0A8H3ATW8</accession>
<name>A0A8H3ATW8_9AGAM</name>
<sequence length="428" mass="45863">MSTSSFNTFQPIFALSWASNLVRECTGSALELQEKLTGFLGGDYLDKNVGPGWSIVWGPAVWRDDPSKPGVPDNVWFVAKHDLLVTDGNSSTPVYAVCIAGTAGGLGDYGAKVEDKKVDEVVDLTQWIPNSLAGGVIPKPTPTDSPILPGSTPYVAYGTSVGTYVVASTPPATKTSQTSTAPCLSAFLKTLSVEANTRLIFTGHSLGGALSPTLAFVLDKAGTLSNFAKVLVYPTAGATPGDANFVSEFSQRFPAISMGEKPYMAWNQNIVNSLDIVPHAWYTLLASPLNVFAVSTLYGNSWLKGREAFVFLSKIEAEILILSTKAWPGFPKKNIYVPLPNSIFSAETSPFPTNKKGVYDVALKNHVSAYFDQVYFPGYKPISGPCASPGDYPSMSIDYILNCAEDAPVDEEAAERLEDHLSSGIENE</sequence>
<dbReference type="SUPFAM" id="SSF53474">
    <property type="entry name" value="alpha/beta-Hydrolases"/>
    <property type="match status" value="1"/>
</dbReference>
<dbReference type="Proteomes" id="UP000663846">
    <property type="component" value="Unassembled WGS sequence"/>
</dbReference>
<evidence type="ECO:0000313" key="2">
    <source>
        <dbReference type="EMBL" id="CAE6440371.1"/>
    </source>
</evidence>
<evidence type="ECO:0000259" key="1">
    <source>
        <dbReference type="Pfam" id="PF01764"/>
    </source>
</evidence>
<dbReference type="AlphaFoldDB" id="A0A8H3ATW8"/>
<gene>
    <name evidence="2" type="ORF">RDB_LOCUS128491</name>
</gene>
<dbReference type="InterPro" id="IPR002921">
    <property type="entry name" value="Fungal_lipase-type"/>
</dbReference>
<dbReference type="Gene3D" id="3.40.50.1820">
    <property type="entry name" value="alpha/beta hydrolase"/>
    <property type="match status" value="1"/>
</dbReference>
<dbReference type="Pfam" id="PF01764">
    <property type="entry name" value="Lipase_3"/>
    <property type="match status" value="1"/>
</dbReference>
<proteinExistence type="predicted"/>
<evidence type="ECO:0000313" key="3">
    <source>
        <dbReference type="Proteomes" id="UP000663846"/>
    </source>
</evidence>
<feature type="domain" description="Fungal lipase-type" evidence="1">
    <location>
        <begin position="179"/>
        <end position="280"/>
    </location>
</feature>
<reference evidence="2" key="1">
    <citation type="submission" date="2021-01" db="EMBL/GenBank/DDBJ databases">
        <authorList>
            <person name="Kaushik A."/>
        </authorList>
    </citation>
    <scope>NUCLEOTIDE SEQUENCE</scope>
    <source>
        <strain evidence="2">AG1-1C</strain>
    </source>
</reference>
<dbReference type="InterPro" id="IPR029058">
    <property type="entry name" value="AB_hydrolase_fold"/>
</dbReference>
<protein>
    <recommendedName>
        <fullName evidence="1">Fungal lipase-type domain-containing protein</fullName>
    </recommendedName>
</protein>
<organism evidence="2 3">
    <name type="scientific">Rhizoctonia solani</name>
    <dbReference type="NCBI Taxonomy" id="456999"/>
    <lineage>
        <taxon>Eukaryota</taxon>
        <taxon>Fungi</taxon>
        <taxon>Dikarya</taxon>
        <taxon>Basidiomycota</taxon>
        <taxon>Agaricomycotina</taxon>
        <taxon>Agaricomycetes</taxon>
        <taxon>Cantharellales</taxon>
        <taxon>Ceratobasidiaceae</taxon>
        <taxon>Rhizoctonia</taxon>
    </lineage>
</organism>
<dbReference type="GO" id="GO:0006629">
    <property type="term" value="P:lipid metabolic process"/>
    <property type="evidence" value="ECO:0007669"/>
    <property type="project" value="InterPro"/>
</dbReference>
<comment type="caution">
    <text evidence="2">The sequence shown here is derived from an EMBL/GenBank/DDBJ whole genome shotgun (WGS) entry which is preliminary data.</text>
</comment>